<dbReference type="Proteomes" id="UP001501556">
    <property type="component" value="Unassembled WGS sequence"/>
</dbReference>
<dbReference type="Gene3D" id="3.30.870.10">
    <property type="entry name" value="Endonuclease Chain A"/>
    <property type="match status" value="1"/>
</dbReference>
<accession>A0ABP7QRK7</accession>
<reference evidence="3" key="1">
    <citation type="journal article" date="2019" name="Int. J. Syst. Evol. Microbiol.">
        <title>The Global Catalogue of Microorganisms (GCM) 10K type strain sequencing project: providing services to taxonomists for standard genome sequencing and annotation.</title>
        <authorList>
            <consortium name="The Broad Institute Genomics Platform"/>
            <consortium name="The Broad Institute Genome Sequencing Center for Infectious Disease"/>
            <person name="Wu L."/>
            <person name="Ma J."/>
        </authorList>
    </citation>
    <scope>NUCLEOTIDE SEQUENCE [LARGE SCALE GENOMIC DNA]</scope>
    <source>
        <strain evidence="3">JCM 17217</strain>
    </source>
</reference>
<proteinExistence type="predicted"/>
<feature type="domain" description="PLD phosphodiesterase" evidence="1">
    <location>
        <begin position="99"/>
        <end position="130"/>
    </location>
</feature>
<organism evidence="2 3">
    <name type="scientific">Hymenobacter antarcticus</name>
    <dbReference type="NCBI Taxonomy" id="486270"/>
    <lineage>
        <taxon>Bacteria</taxon>
        <taxon>Pseudomonadati</taxon>
        <taxon>Bacteroidota</taxon>
        <taxon>Cytophagia</taxon>
        <taxon>Cytophagales</taxon>
        <taxon>Hymenobacteraceae</taxon>
        <taxon>Hymenobacter</taxon>
    </lineage>
</organism>
<evidence type="ECO:0000313" key="3">
    <source>
        <dbReference type="Proteomes" id="UP001501556"/>
    </source>
</evidence>
<sequence>MSAKLLPSDPNHRSILAQLNESLKLATNLYASVCFWSIGPGVLSHHLERVLAQPSSFCIADIHCPTNVDKLAQFHALGVTKLYLFFKEIQPKKLEAHLQRHLLHTKMLLIDLPDNRAELWVGSHNFTKQALKGINREATLVIPCYKDDVLYTQAQRYFSSILQDPNCRQFDPNLLDTYKELQGLPKEEVESGPYVLPLAWDSTEWPAPATLAQQLILLVGHNPDEKRQFSAIGDDVPLAIRAYDLATGHISYFSATSYGANYIDPNDPGSYEIQFSQRHLAVRNHTQLPFIAPVGQEHAHETLRKFRYHVSIRILDELPADLQFADDAAPAEAKWQADSDTNTLLAQTDIRSDSADAPGTYYRIASARNPAQKPRATDGIASTASSPEAVAQAAKARVANWLEHARHRRFRTAPTEPKALRVKFFHEDEFKHLPDAFAALDQEFQPENLPTLRAEFEQPLRDVYYRNDAQHFQAPDSTQGPQVSKLLKRYRLK</sequence>
<name>A0ABP7QRK7_9BACT</name>
<protein>
    <recommendedName>
        <fullName evidence="1">PLD phosphodiesterase domain-containing protein</fullName>
    </recommendedName>
</protein>
<dbReference type="InterPro" id="IPR001736">
    <property type="entry name" value="PLipase_D/transphosphatidylase"/>
</dbReference>
<evidence type="ECO:0000259" key="1">
    <source>
        <dbReference type="PROSITE" id="PS50035"/>
    </source>
</evidence>
<dbReference type="RefSeq" id="WP_345126344.1">
    <property type="nucleotide sequence ID" value="NZ_BAABDI010000030.1"/>
</dbReference>
<dbReference type="PROSITE" id="PS50035">
    <property type="entry name" value="PLD"/>
    <property type="match status" value="1"/>
</dbReference>
<evidence type="ECO:0000313" key="2">
    <source>
        <dbReference type="EMBL" id="GAA3986947.1"/>
    </source>
</evidence>
<comment type="caution">
    <text evidence="2">The sequence shown here is derived from an EMBL/GenBank/DDBJ whole genome shotgun (WGS) entry which is preliminary data.</text>
</comment>
<keyword evidence="3" id="KW-1185">Reference proteome</keyword>
<dbReference type="EMBL" id="BAABDI010000030">
    <property type="protein sequence ID" value="GAA3986947.1"/>
    <property type="molecule type" value="Genomic_DNA"/>
</dbReference>
<gene>
    <name evidence="2" type="ORF">GCM10022407_34650</name>
</gene>